<dbReference type="EMBL" id="CP073767">
    <property type="protein sequence ID" value="UWZ59734.1"/>
    <property type="molecule type" value="Genomic_DNA"/>
</dbReference>
<evidence type="ECO:0000313" key="9">
    <source>
        <dbReference type="Proteomes" id="UP001058003"/>
    </source>
</evidence>
<dbReference type="GO" id="GO:0005524">
    <property type="term" value="F:ATP binding"/>
    <property type="evidence" value="ECO:0007669"/>
    <property type="project" value="UniProtKB-KW"/>
</dbReference>
<accession>A0A9Q9IUE3</accession>
<dbReference type="KEGG" id="daur:Daura_24350"/>
<dbReference type="GO" id="GO:0005975">
    <property type="term" value="P:carbohydrate metabolic process"/>
    <property type="evidence" value="ECO:0007669"/>
    <property type="project" value="InterPro"/>
</dbReference>
<dbReference type="InterPro" id="IPR017583">
    <property type="entry name" value="Tagatose/fructose_Pkinase"/>
</dbReference>
<keyword evidence="2 6" id="KW-0808">Transferase</keyword>
<dbReference type="GO" id="GO:0008972">
    <property type="term" value="F:phosphomethylpyrimidine kinase activity"/>
    <property type="evidence" value="ECO:0007669"/>
    <property type="project" value="UniProtKB-EC"/>
</dbReference>
<evidence type="ECO:0000256" key="1">
    <source>
        <dbReference type="ARBA" id="ARBA00010688"/>
    </source>
</evidence>
<organism evidence="8 9">
    <name type="scientific">Dactylosporangium aurantiacum</name>
    <dbReference type="NCBI Taxonomy" id="35754"/>
    <lineage>
        <taxon>Bacteria</taxon>
        <taxon>Bacillati</taxon>
        <taxon>Actinomycetota</taxon>
        <taxon>Actinomycetes</taxon>
        <taxon>Micromonosporales</taxon>
        <taxon>Micromonosporaceae</taxon>
        <taxon>Dactylosporangium</taxon>
    </lineage>
</organism>
<dbReference type="RefSeq" id="WP_033361887.1">
    <property type="nucleotide sequence ID" value="NZ_CP073767.1"/>
</dbReference>
<sequence>MVFAPAPVLTVTVEQTAEVPDLHVHPGGQGVWQARMAAILGSDVTLCVSVGGETGGLVDTLLAGLEVTVRSVRRPAGSGWYVHDRRAGARREIAAWPGAPLQRHDLDDLYTIALAEGLRSDVTVLSGPADPRVVHPDVYRRLSTDLTANGARVVADLSGEHLAAVLRGKASFVKVSHEELLRDGRAATDAEETLVAAGRTLLRDGAGAALVSRAGDPALAFIDGTVQRVHVPPLQIKEHRGAGDSMSAAVAAVLSHGGDLSEAIRTGAAAGALNVTRHGLGTGRADAIHELLARVRLEPLEPPDERPRPTGAAAG</sequence>
<dbReference type="EC" id="2.7.1.49" evidence="8"/>
<keyword evidence="5" id="KW-0067">ATP-binding</keyword>
<dbReference type="Gene3D" id="3.40.1190.20">
    <property type="match status" value="1"/>
</dbReference>
<dbReference type="PANTHER" id="PTHR46566">
    <property type="entry name" value="1-PHOSPHOFRUCTOKINASE-RELATED"/>
    <property type="match status" value="1"/>
</dbReference>
<dbReference type="PIRSF" id="PIRSF000535">
    <property type="entry name" value="1PFK/6PFK/LacC"/>
    <property type="match status" value="1"/>
</dbReference>
<dbReference type="EC" id="2.7.4.7" evidence="8"/>
<protein>
    <submittedName>
        <fullName evidence="8">Bifunctional hydroxymethylpyrimidine kinase/phosphomethylpyrimidine kinase</fullName>
        <ecNumber evidence="8">2.7.1.49</ecNumber>
        <ecNumber evidence="8">2.7.4.7</ecNumber>
    </submittedName>
</protein>
<dbReference type="InterPro" id="IPR029056">
    <property type="entry name" value="Ribokinase-like"/>
</dbReference>
<keyword evidence="9" id="KW-1185">Reference proteome</keyword>
<evidence type="ECO:0000256" key="6">
    <source>
        <dbReference type="PIRNR" id="PIRNR000535"/>
    </source>
</evidence>
<feature type="domain" description="Carbohydrate kinase PfkB" evidence="7">
    <location>
        <begin position="15"/>
        <end position="282"/>
    </location>
</feature>
<dbReference type="InterPro" id="IPR011611">
    <property type="entry name" value="PfkB_dom"/>
</dbReference>
<evidence type="ECO:0000256" key="3">
    <source>
        <dbReference type="ARBA" id="ARBA00022741"/>
    </source>
</evidence>
<comment type="similarity">
    <text evidence="1">Belongs to the carbohydrate kinase PfkB family.</text>
</comment>
<evidence type="ECO:0000256" key="4">
    <source>
        <dbReference type="ARBA" id="ARBA00022777"/>
    </source>
</evidence>
<dbReference type="Proteomes" id="UP001058003">
    <property type="component" value="Chromosome"/>
</dbReference>
<name>A0A9Q9IUE3_9ACTN</name>
<keyword evidence="3" id="KW-0547">Nucleotide-binding</keyword>
<dbReference type="SUPFAM" id="SSF53613">
    <property type="entry name" value="Ribokinase-like"/>
    <property type="match status" value="1"/>
</dbReference>
<dbReference type="PANTHER" id="PTHR46566:SF2">
    <property type="entry name" value="ATP-DEPENDENT 6-PHOSPHOFRUCTOKINASE ISOZYME 2"/>
    <property type="match status" value="1"/>
</dbReference>
<dbReference type="OrthoDB" id="3206700at2"/>
<evidence type="ECO:0000256" key="5">
    <source>
        <dbReference type="ARBA" id="ARBA00022840"/>
    </source>
</evidence>
<evidence type="ECO:0000313" key="8">
    <source>
        <dbReference type="EMBL" id="UWZ59734.1"/>
    </source>
</evidence>
<evidence type="ECO:0000256" key="2">
    <source>
        <dbReference type="ARBA" id="ARBA00022679"/>
    </source>
</evidence>
<reference evidence="8" key="1">
    <citation type="submission" date="2021-04" db="EMBL/GenBank/DDBJ databases">
        <title>Dactylosporangium aurantiacum NRRL B-8018 full assembly.</title>
        <authorList>
            <person name="Hartkoorn R.C."/>
            <person name="Beaudoing E."/>
            <person name="Hot D."/>
        </authorList>
    </citation>
    <scope>NUCLEOTIDE SEQUENCE</scope>
    <source>
        <strain evidence="8">NRRL B-8018</strain>
    </source>
</reference>
<keyword evidence="4 8" id="KW-0418">Kinase</keyword>
<evidence type="ECO:0000259" key="7">
    <source>
        <dbReference type="Pfam" id="PF00294"/>
    </source>
</evidence>
<gene>
    <name evidence="8" type="ORF">Daura_24350</name>
</gene>
<dbReference type="GO" id="GO:0008902">
    <property type="term" value="F:hydroxymethylpyrimidine kinase activity"/>
    <property type="evidence" value="ECO:0007669"/>
    <property type="project" value="UniProtKB-EC"/>
</dbReference>
<proteinExistence type="inferred from homology"/>
<dbReference type="AlphaFoldDB" id="A0A9Q9IUE3"/>
<dbReference type="Pfam" id="PF00294">
    <property type="entry name" value="PfkB"/>
    <property type="match status" value="1"/>
</dbReference>